<organism evidence="1 2">
    <name type="scientific">Catenovulum sediminis</name>
    <dbReference type="NCBI Taxonomy" id="1740262"/>
    <lineage>
        <taxon>Bacteria</taxon>
        <taxon>Pseudomonadati</taxon>
        <taxon>Pseudomonadota</taxon>
        <taxon>Gammaproteobacteria</taxon>
        <taxon>Alteromonadales</taxon>
        <taxon>Alteromonadaceae</taxon>
        <taxon>Catenovulum</taxon>
    </lineage>
</organism>
<evidence type="ECO:0000313" key="2">
    <source>
        <dbReference type="Proteomes" id="UP001467690"/>
    </source>
</evidence>
<accession>A0ABV1RKF2</accession>
<proteinExistence type="predicted"/>
<dbReference type="Proteomes" id="UP001467690">
    <property type="component" value="Unassembled WGS sequence"/>
</dbReference>
<protein>
    <submittedName>
        <fullName evidence="1">Uncharacterized protein</fullName>
    </submittedName>
</protein>
<reference evidence="1 2" key="1">
    <citation type="submission" date="2024-06" db="EMBL/GenBank/DDBJ databases">
        <authorList>
            <person name="Chen R.Y."/>
        </authorList>
    </citation>
    <scope>NUCLEOTIDE SEQUENCE [LARGE SCALE GENOMIC DNA]</scope>
    <source>
        <strain evidence="1 2">D2</strain>
    </source>
</reference>
<sequence>MGCTLQELTEKLPPEELELRLVHQMNKLGYSYDQTKRIEAQRKAKEAERNAFLQTCPWNKNNRTQ</sequence>
<gene>
    <name evidence="1" type="ORF">ABS311_15920</name>
</gene>
<name>A0ABV1RKF2_9ALTE</name>
<comment type="caution">
    <text evidence="1">The sequence shown here is derived from an EMBL/GenBank/DDBJ whole genome shotgun (WGS) entry which is preliminary data.</text>
</comment>
<dbReference type="EMBL" id="JBELOE010000265">
    <property type="protein sequence ID" value="MER2493364.1"/>
    <property type="molecule type" value="Genomic_DNA"/>
</dbReference>
<evidence type="ECO:0000313" key="1">
    <source>
        <dbReference type="EMBL" id="MER2493364.1"/>
    </source>
</evidence>
<keyword evidence="2" id="KW-1185">Reference proteome</keyword>
<dbReference type="RefSeq" id="WP_143872514.1">
    <property type="nucleotide sequence ID" value="NZ_CP041660.1"/>
</dbReference>